<dbReference type="Proteomes" id="UP000199245">
    <property type="component" value="Unassembled WGS sequence"/>
</dbReference>
<proteinExistence type="predicted"/>
<feature type="region of interest" description="Disordered" evidence="3">
    <location>
        <begin position="188"/>
        <end position="224"/>
    </location>
</feature>
<feature type="compositionally biased region" description="Low complexity" evidence="3">
    <location>
        <begin position="198"/>
        <end position="218"/>
    </location>
</feature>
<dbReference type="Pfam" id="PF00440">
    <property type="entry name" value="TetR_N"/>
    <property type="match status" value="1"/>
</dbReference>
<evidence type="ECO:0000313" key="6">
    <source>
        <dbReference type="Proteomes" id="UP000199245"/>
    </source>
</evidence>
<dbReference type="GO" id="GO:0000976">
    <property type="term" value="F:transcription cis-regulatory region binding"/>
    <property type="evidence" value="ECO:0007669"/>
    <property type="project" value="TreeGrafter"/>
</dbReference>
<dbReference type="InterPro" id="IPR041479">
    <property type="entry name" value="TetR_CgmR_C"/>
</dbReference>
<evidence type="ECO:0000259" key="4">
    <source>
        <dbReference type="PROSITE" id="PS50977"/>
    </source>
</evidence>
<dbReference type="AlphaFoldDB" id="A0A1G7HCQ2"/>
<feature type="DNA-binding region" description="H-T-H motif" evidence="2">
    <location>
        <begin position="31"/>
        <end position="50"/>
    </location>
</feature>
<dbReference type="InterPro" id="IPR050109">
    <property type="entry name" value="HTH-type_TetR-like_transc_reg"/>
</dbReference>
<dbReference type="SUPFAM" id="SSF46689">
    <property type="entry name" value="Homeodomain-like"/>
    <property type="match status" value="1"/>
</dbReference>
<dbReference type="PANTHER" id="PTHR30055:SF148">
    <property type="entry name" value="TETR-FAMILY TRANSCRIPTIONAL REGULATOR"/>
    <property type="match status" value="1"/>
</dbReference>
<name>A0A1G7HCQ2_9BRAD</name>
<dbReference type="Gene3D" id="1.10.357.10">
    <property type="entry name" value="Tetracycline Repressor, domain 2"/>
    <property type="match status" value="1"/>
</dbReference>
<protein>
    <submittedName>
        <fullName evidence="5">Transcriptional regulator, TetR family</fullName>
    </submittedName>
</protein>
<organism evidence="5 6">
    <name type="scientific">Bradyrhizobium brasilense</name>
    <dbReference type="NCBI Taxonomy" id="1419277"/>
    <lineage>
        <taxon>Bacteria</taxon>
        <taxon>Pseudomonadati</taxon>
        <taxon>Pseudomonadota</taxon>
        <taxon>Alphaproteobacteria</taxon>
        <taxon>Hyphomicrobiales</taxon>
        <taxon>Nitrobacteraceae</taxon>
        <taxon>Bradyrhizobium</taxon>
    </lineage>
</organism>
<sequence length="224" mass="24309">MDNPSRSERSRNAALDAAITIVTRDGPGRLTLDAIARESGLSKGGVMHQFRTKEAVLRALLEQQMAHFEEFSNRYIEKVRGTTDQPELSAQIATLREAISTPRAGAFALLAAMNENPELMAMPRDVDIKKVALMKAEASDPDLALLRWAAARGLLLSSLFGMLSLTEAERDRLFERLLDDSKWTAMEQGATEAAKPVKTTSARTASSPPAGARAAKPAPAHKRG</sequence>
<dbReference type="GO" id="GO:0003700">
    <property type="term" value="F:DNA-binding transcription factor activity"/>
    <property type="evidence" value="ECO:0007669"/>
    <property type="project" value="TreeGrafter"/>
</dbReference>
<keyword evidence="1 2" id="KW-0238">DNA-binding</keyword>
<dbReference type="RefSeq" id="WP_092088280.1">
    <property type="nucleotide sequence ID" value="NZ_FMZW01000041.1"/>
</dbReference>
<evidence type="ECO:0000256" key="2">
    <source>
        <dbReference type="PROSITE-ProRule" id="PRU00335"/>
    </source>
</evidence>
<dbReference type="EMBL" id="FMZW01000041">
    <property type="protein sequence ID" value="SDE97839.1"/>
    <property type="molecule type" value="Genomic_DNA"/>
</dbReference>
<dbReference type="PANTHER" id="PTHR30055">
    <property type="entry name" value="HTH-TYPE TRANSCRIPTIONAL REGULATOR RUTR"/>
    <property type="match status" value="1"/>
</dbReference>
<evidence type="ECO:0000313" key="5">
    <source>
        <dbReference type="EMBL" id="SDE97839.1"/>
    </source>
</evidence>
<dbReference type="InterPro" id="IPR001647">
    <property type="entry name" value="HTH_TetR"/>
</dbReference>
<dbReference type="PROSITE" id="PS50977">
    <property type="entry name" value="HTH_TETR_2"/>
    <property type="match status" value="1"/>
</dbReference>
<evidence type="ECO:0000256" key="3">
    <source>
        <dbReference type="SAM" id="MobiDB-lite"/>
    </source>
</evidence>
<feature type="domain" description="HTH tetR-type" evidence="4">
    <location>
        <begin position="8"/>
        <end position="68"/>
    </location>
</feature>
<dbReference type="InterPro" id="IPR009057">
    <property type="entry name" value="Homeodomain-like_sf"/>
</dbReference>
<reference evidence="5 6" key="1">
    <citation type="submission" date="2016-10" db="EMBL/GenBank/DDBJ databases">
        <authorList>
            <person name="de Groot N.N."/>
        </authorList>
    </citation>
    <scope>NUCLEOTIDE SEQUENCE [LARGE SCALE GENOMIC DNA]</scope>
    <source>
        <strain evidence="5 6">R5</strain>
    </source>
</reference>
<evidence type="ECO:0000256" key="1">
    <source>
        <dbReference type="ARBA" id="ARBA00023125"/>
    </source>
</evidence>
<gene>
    <name evidence="5" type="ORF">SAMN05216337_104143</name>
</gene>
<dbReference type="Pfam" id="PF17937">
    <property type="entry name" value="TetR_C_28"/>
    <property type="match status" value="1"/>
</dbReference>
<accession>A0A1G7HCQ2</accession>